<reference evidence="3" key="1">
    <citation type="journal article" date="2019" name="Int. J. Syst. Evol. Microbiol.">
        <title>The Global Catalogue of Microorganisms (GCM) 10K type strain sequencing project: providing services to taxonomists for standard genome sequencing and annotation.</title>
        <authorList>
            <consortium name="The Broad Institute Genomics Platform"/>
            <consortium name="The Broad Institute Genome Sequencing Center for Infectious Disease"/>
            <person name="Wu L."/>
            <person name="Ma J."/>
        </authorList>
    </citation>
    <scope>NUCLEOTIDE SEQUENCE [LARGE SCALE GENOMIC DNA]</scope>
    <source>
        <strain evidence="3">CCUG 53270</strain>
    </source>
</reference>
<organism evidence="2 3">
    <name type="scientific">Paenibacillus vulneris</name>
    <dbReference type="NCBI Taxonomy" id="1133364"/>
    <lineage>
        <taxon>Bacteria</taxon>
        <taxon>Bacillati</taxon>
        <taxon>Bacillota</taxon>
        <taxon>Bacilli</taxon>
        <taxon>Bacillales</taxon>
        <taxon>Paenibacillaceae</taxon>
        <taxon>Paenibacillus</taxon>
    </lineage>
</organism>
<accession>A0ABW3UVU9</accession>
<sequence>MVLKKTILTIALLSLSFASISSAHPGRTDSKGGHTCWTNCAKWGLKDGEYHYHKGGGFFIGADIPPDEPAPSTSDVEETIPYGHVKVTLPTFKVYINYKTGASDAQNATLEYPFFLYNDIIYAPLNYDMCSTLTIESTWSNEVGLSLRKTDTEIGEGVRFQRSKPSSARPANMYAHLPTFNIFVNDEWVDNANEEYPFLVYNDVTYYPMTWNFNSKLGLTTGLKDNRFDIFK</sequence>
<gene>
    <name evidence="2" type="ORF">ACFQ4B_26135</name>
</gene>
<dbReference type="InterPro" id="IPR047773">
    <property type="entry name" value="YHYH_dom_bact"/>
</dbReference>
<name>A0ABW3UVU9_9BACL</name>
<evidence type="ECO:0000256" key="1">
    <source>
        <dbReference type="SAM" id="SignalP"/>
    </source>
</evidence>
<evidence type="ECO:0000313" key="2">
    <source>
        <dbReference type="EMBL" id="MFD1223605.1"/>
    </source>
</evidence>
<dbReference type="RefSeq" id="WP_079911030.1">
    <property type="nucleotide sequence ID" value="NZ_BAABJG010000014.1"/>
</dbReference>
<protein>
    <submittedName>
        <fullName evidence="2">YHYH domain-containing protein</fullName>
    </submittedName>
</protein>
<evidence type="ECO:0000313" key="3">
    <source>
        <dbReference type="Proteomes" id="UP001597180"/>
    </source>
</evidence>
<feature type="chain" id="PRO_5045968691" evidence="1">
    <location>
        <begin position="24"/>
        <end position="232"/>
    </location>
</feature>
<feature type="signal peptide" evidence="1">
    <location>
        <begin position="1"/>
        <end position="23"/>
    </location>
</feature>
<proteinExistence type="predicted"/>
<keyword evidence="3" id="KW-1185">Reference proteome</keyword>
<comment type="caution">
    <text evidence="2">The sequence shown here is derived from an EMBL/GenBank/DDBJ whole genome shotgun (WGS) entry which is preliminary data.</text>
</comment>
<dbReference type="EMBL" id="JBHTLU010000036">
    <property type="protein sequence ID" value="MFD1223605.1"/>
    <property type="molecule type" value="Genomic_DNA"/>
</dbReference>
<dbReference type="Proteomes" id="UP001597180">
    <property type="component" value="Unassembled WGS sequence"/>
</dbReference>
<keyword evidence="1" id="KW-0732">Signal</keyword>
<dbReference type="NCBIfam" id="NF033223">
    <property type="entry name" value="YHYH_alt"/>
    <property type="match status" value="1"/>
</dbReference>